<dbReference type="InterPro" id="IPR027417">
    <property type="entry name" value="P-loop_NTPase"/>
</dbReference>
<dbReference type="InterPro" id="IPR025669">
    <property type="entry name" value="AAA_dom"/>
</dbReference>
<dbReference type="SUPFAM" id="SSF52540">
    <property type="entry name" value="P-loop containing nucleoside triphosphate hydrolases"/>
    <property type="match status" value="1"/>
</dbReference>
<evidence type="ECO:0000259" key="2">
    <source>
        <dbReference type="Pfam" id="PF13614"/>
    </source>
</evidence>
<feature type="region of interest" description="Disordered" evidence="1">
    <location>
        <begin position="122"/>
        <end position="147"/>
    </location>
</feature>
<sequence>MLLVTRSHEYEARLGSLLGESLTTVLGATLIVGADVVLHQVEALSPPDFAFLGPFLSYEDARELSCGLTERYPGVGIILVHESHAVIEEWVSEMPVHAVLSPTADDAAVTELLDRLRSFLGQQRRDGPDSGALDPAHDRGAPGAGVEPIVPGPAIDLAAGAPHPGARLALFEPPRLPEPVEPVAPVETVAPVEGERSHIIAVVSPKGGLGKTTVATNLAVGLARAAPMSVVLVDADMQFGDVATALGLEPAHTLPDMVSGAATVDTMVLKTLLTRHPCGFYAVCGSESPADGDRVSGEQLEQLIRQLAGIFRYVVIDTAPGLGEQTLSALEMASDAILLCSLGVPSLRGLRKELALLASIGLLPPARHIVLNFVDRMSGLSERDAEAVIGVPVDIAIPRSAAVPLSTNRGVPLLQEGSRDPAAKALARLVTHFEHGAVRRERGLQKKVVA</sequence>
<accession>A0ABW1VHW0</accession>
<organism evidence="3 4">
    <name type="scientific">Luethyella okanaganae</name>
    <dbReference type="NCBI Taxonomy" id="69372"/>
    <lineage>
        <taxon>Bacteria</taxon>
        <taxon>Bacillati</taxon>
        <taxon>Actinomycetota</taxon>
        <taxon>Actinomycetes</taxon>
        <taxon>Micrococcales</taxon>
        <taxon>Microbacteriaceae</taxon>
        <taxon>Luethyella</taxon>
    </lineage>
</organism>
<proteinExistence type="predicted"/>
<name>A0ABW1VHW0_9MICO</name>
<evidence type="ECO:0000313" key="4">
    <source>
        <dbReference type="Proteomes" id="UP001596306"/>
    </source>
</evidence>
<evidence type="ECO:0000313" key="3">
    <source>
        <dbReference type="EMBL" id="MFC6356670.1"/>
    </source>
</evidence>
<dbReference type="Gene3D" id="3.40.50.300">
    <property type="entry name" value="P-loop containing nucleotide triphosphate hydrolases"/>
    <property type="match status" value="1"/>
</dbReference>
<dbReference type="Pfam" id="PF13614">
    <property type="entry name" value="AAA_31"/>
    <property type="match status" value="1"/>
</dbReference>
<keyword evidence="4" id="KW-1185">Reference proteome</keyword>
<feature type="domain" description="AAA" evidence="2">
    <location>
        <begin position="198"/>
        <end position="352"/>
    </location>
</feature>
<comment type="caution">
    <text evidence="3">The sequence shown here is derived from an EMBL/GenBank/DDBJ whole genome shotgun (WGS) entry which is preliminary data.</text>
</comment>
<reference evidence="4" key="1">
    <citation type="journal article" date="2019" name="Int. J. Syst. Evol. Microbiol.">
        <title>The Global Catalogue of Microorganisms (GCM) 10K type strain sequencing project: providing services to taxonomists for standard genome sequencing and annotation.</title>
        <authorList>
            <consortium name="The Broad Institute Genomics Platform"/>
            <consortium name="The Broad Institute Genome Sequencing Center for Infectious Disease"/>
            <person name="Wu L."/>
            <person name="Ma J."/>
        </authorList>
    </citation>
    <scope>NUCLEOTIDE SEQUENCE [LARGE SCALE GENOMIC DNA]</scope>
    <source>
        <strain evidence="4">CCUG 43304</strain>
    </source>
</reference>
<gene>
    <name evidence="3" type="ORF">ACFQB0_11185</name>
</gene>
<evidence type="ECO:0000256" key="1">
    <source>
        <dbReference type="SAM" id="MobiDB-lite"/>
    </source>
</evidence>
<dbReference type="EMBL" id="JBHSTP010000002">
    <property type="protein sequence ID" value="MFC6356670.1"/>
    <property type="molecule type" value="Genomic_DNA"/>
</dbReference>
<dbReference type="InterPro" id="IPR050625">
    <property type="entry name" value="ParA/MinD_ATPase"/>
</dbReference>
<dbReference type="RefSeq" id="WP_386731561.1">
    <property type="nucleotide sequence ID" value="NZ_JBHSTP010000002.1"/>
</dbReference>
<dbReference type="PANTHER" id="PTHR43384:SF13">
    <property type="entry name" value="SLR0110 PROTEIN"/>
    <property type="match status" value="1"/>
</dbReference>
<protein>
    <submittedName>
        <fullName evidence="3">CpaE family protein</fullName>
    </submittedName>
</protein>
<dbReference type="PANTHER" id="PTHR43384">
    <property type="entry name" value="SEPTUM SITE-DETERMINING PROTEIN MIND HOMOLOG, CHLOROPLASTIC-RELATED"/>
    <property type="match status" value="1"/>
</dbReference>
<dbReference type="Proteomes" id="UP001596306">
    <property type="component" value="Unassembled WGS sequence"/>
</dbReference>